<dbReference type="InterPro" id="IPR002889">
    <property type="entry name" value="WSC_carb-bd"/>
</dbReference>
<reference evidence="3 4" key="1">
    <citation type="submission" date="2024-02" db="EMBL/GenBank/DDBJ databases">
        <title>De novo assembly and annotation of 12 fungi associated with fruit tree decline syndrome in Ontario, Canada.</title>
        <authorList>
            <person name="Sulman M."/>
            <person name="Ellouze W."/>
            <person name="Ilyukhin E."/>
        </authorList>
    </citation>
    <scope>NUCLEOTIDE SEQUENCE [LARGE SCALE GENOMIC DNA]</scope>
    <source>
        <strain evidence="3 4">M11/M66-122</strain>
    </source>
</reference>
<dbReference type="SMART" id="SM00321">
    <property type="entry name" value="WSC"/>
    <property type="match status" value="1"/>
</dbReference>
<feature type="signal peptide" evidence="1">
    <location>
        <begin position="1"/>
        <end position="22"/>
    </location>
</feature>
<feature type="domain" description="WSC" evidence="2">
    <location>
        <begin position="436"/>
        <end position="532"/>
    </location>
</feature>
<feature type="chain" id="PRO_5042937557" description="WSC domain-containing protein" evidence="1">
    <location>
        <begin position="23"/>
        <end position="536"/>
    </location>
</feature>
<dbReference type="EMBL" id="JAKJXP020000008">
    <property type="protein sequence ID" value="KAK7756212.1"/>
    <property type="molecule type" value="Genomic_DNA"/>
</dbReference>
<dbReference type="PANTHER" id="PTHR35560:SF3">
    <property type="entry name" value="PEPTIDASE S9 PROLYL OLIGOPEPTIDASE CATALYTIC DOMAIN-CONTAINING PROTEIN"/>
    <property type="match status" value="1"/>
</dbReference>
<proteinExistence type="predicted"/>
<evidence type="ECO:0000259" key="2">
    <source>
        <dbReference type="PROSITE" id="PS51212"/>
    </source>
</evidence>
<evidence type="ECO:0000256" key="1">
    <source>
        <dbReference type="SAM" id="SignalP"/>
    </source>
</evidence>
<keyword evidence="4" id="KW-1185">Reference proteome</keyword>
<dbReference type="Gene3D" id="3.40.50.1820">
    <property type="entry name" value="alpha/beta hydrolase"/>
    <property type="match status" value="1"/>
</dbReference>
<dbReference type="SUPFAM" id="SSF53474">
    <property type="entry name" value="alpha/beta-Hydrolases"/>
    <property type="match status" value="1"/>
</dbReference>
<accession>A0AAN9YVJ2</accession>
<dbReference type="Proteomes" id="UP001320420">
    <property type="component" value="Unassembled WGS sequence"/>
</dbReference>
<evidence type="ECO:0000313" key="3">
    <source>
        <dbReference type="EMBL" id="KAK7756212.1"/>
    </source>
</evidence>
<dbReference type="Pfam" id="PF01822">
    <property type="entry name" value="WSC"/>
    <property type="match status" value="1"/>
</dbReference>
<evidence type="ECO:0000313" key="4">
    <source>
        <dbReference type="Proteomes" id="UP001320420"/>
    </source>
</evidence>
<comment type="caution">
    <text evidence="3">The sequence shown here is derived from an EMBL/GenBank/DDBJ whole genome shotgun (WGS) entry which is preliminary data.</text>
</comment>
<dbReference type="AlphaFoldDB" id="A0AAN9YVJ2"/>
<protein>
    <recommendedName>
        <fullName evidence="2">WSC domain-containing protein</fullName>
    </recommendedName>
</protein>
<keyword evidence="1" id="KW-0732">Signal</keyword>
<organism evidence="3 4">
    <name type="scientific">Diatrype stigma</name>
    <dbReference type="NCBI Taxonomy" id="117547"/>
    <lineage>
        <taxon>Eukaryota</taxon>
        <taxon>Fungi</taxon>
        <taxon>Dikarya</taxon>
        <taxon>Ascomycota</taxon>
        <taxon>Pezizomycotina</taxon>
        <taxon>Sordariomycetes</taxon>
        <taxon>Xylariomycetidae</taxon>
        <taxon>Xylariales</taxon>
        <taxon>Diatrypaceae</taxon>
        <taxon>Diatrype</taxon>
    </lineage>
</organism>
<name>A0AAN9YVJ2_9PEZI</name>
<dbReference type="PROSITE" id="PS51212">
    <property type="entry name" value="WSC"/>
    <property type="match status" value="1"/>
</dbReference>
<gene>
    <name evidence="3" type="ORF">SLS62_001805</name>
</gene>
<sequence length="536" mass="58139">MRASSLAAAIATAAISYAGAAAEDCTEVVPGQYLGTPFNNSLELLNPLSEKAWFKIRDPTGQHVCAEDADADLSLLTFSSLNSSGQRPPNEAIRRLVIVSHGARRDPNDYHNQMLTALSLVEDPAVSPDSVAVVSPYFPMEYDIGVGYPDPTDPAVASRALVWYFDRWVGGANNRYPEGANVVSSYDAIDQIIQWYADKARFPNLAQVVVAGHSMGAMLVQRYAAVSKTPAQLGIDDTPITYYVGNPNSALWFASDRPMSTGNCTETWDNWREGLSNYLSYDTEHSGEMQYNVDLVAAGRDAVLANYDSKSVAYGRATRDRGDFKDIYDCAVYTTGKDRSERFFEFLKRFPATCRDPNSPTGCHTLDIVVSGHSSETMFQSEAGRTRLFLDNWAGDGSRAHDFGYPRIQAGDDPYPDPAHAGEPLVEVDTTSYAGGMAWRGCWTDVDEAQTEPTFPDEPLYKGDLLSREYCAEVCTAANFTIAGLNGSKCYCGDVLGSQAANVVSTSCSLACPANANQTCGGPSRLTILASVDLLP</sequence>
<dbReference type="InterPro" id="IPR029058">
    <property type="entry name" value="AB_hydrolase_fold"/>
</dbReference>
<dbReference type="PANTHER" id="PTHR35560">
    <property type="entry name" value="BLL0132 PROTEIN"/>
    <property type="match status" value="1"/>
</dbReference>